<protein>
    <submittedName>
        <fullName evidence="1">Uncharacterized protein</fullName>
    </submittedName>
</protein>
<evidence type="ECO:0000313" key="2">
    <source>
        <dbReference type="Proteomes" id="UP000887116"/>
    </source>
</evidence>
<accession>A0A8X6HUI5</accession>
<organism evidence="1 2">
    <name type="scientific">Trichonephila clavata</name>
    <name type="common">Joro spider</name>
    <name type="synonym">Nephila clavata</name>
    <dbReference type="NCBI Taxonomy" id="2740835"/>
    <lineage>
        <taxon>Eukaryota</taxon>
        <taxon>Metazoa</taxon>
        <taxon>Ecdysozoa</taxon>
        <taxon>Arthropoda</taxon>
        <taxon>Chelicerata</taxon>
        <taxon>Arachnida</taxon>
        <taxon>Araneae</taxon>
        <taxon>Araneomorphae</taxon>
        <taxon>Entelegynae</taxon>
        <taxon>Araneoidea</taxon>
        <taxon>Nephilidae</taxon>
        <taxon>Trichonephila</taxon>
    </lineage>
</organism>
<gene>
    <name evidence="1" type="ORF">TNCT_652211</name>
</gene>
<dbReference type="Proteomes" id="UP000887116">
    <property type="component" value="Unassembled WGS sequence"/>
</dbReference>
<comment type="caution">
    <text evidence="1">The sequence shown here is derived from an EMBL/GenBank/DDBJ whole genome shotgun (WGS) entry which is preliminary data.</text>
</comment>
<dbReference type="AlphaFoldDB" id="A0A8X6HUI5"/>
<evidence type="ECO:0000313" key="1">
    <source>
        <dbReference type="EMBL" id="GFQ65490.1"/>
    </source>
</evidence>
<proteinExistence type="predicted"/>
<reference evidence="1" key="1">
    <citation type="submission" date="2020-07" db="EMBL/GenBank/DDBJ databases">
        <title>Multicomponent nature underlies the extraordinary mechanical properties of spider dragline silk.</title>
        <authorList>
            <person name="Kono N."/>
            <person name="Nakamura H."/>
            <person name="Mori M."/>
            <person name="Yoshida Y."/>
            <person name="Ohtoshi R."/>
            <person name="Malay A.D."/>
            <person name="Moran D.A.P."/>
            <person name="Tomita M."/>
            <person name="Numata K."/>
            <person name="Arakawa K."/>
        </authorList>
    </citation>
    <scope>NUCLEOTIDE SEQUENCE</scope>
</reference>
<name>A0A8X6HUI5_TRICU</name>
<dbReference type="EMBL" id="BMAO01000249">
    <property type="protein sequence ID" value="GFQ65490.1"/>
    <property type="molecule type" value="Genomic_DNA"/>
</dbReference>
<sequence>MEPVYYVRRDFQDIIWKTVINLNDGICFMVLDAGMGKHIEGITSNFKASWLIPTMCNLPPHCDGSSSTSTQDGKKGFLIYFFGVPDNELAVNAERSISGHMQLKVCYHDLNASILRNTHRIWQETLDQKVIFSLILLIRLLLQYEDPMSELTHKFRDLLGENRM</sequence>
<keyword evidence="2" id="KW-1185">Reference proteome</keyword>